<proteinExistence type="predicted"/>
<dbReference type="Pfam" id="PF13477">
    <property type="entry name" value="Glyco_trans_4_2"/>
    <property type="match status" value="1"/>
</dbReference>
<evidence type="ECO:0000313" key="5">
    <source>
        <dbReference type="Proteomes" id="UP001071230"/>
    </source>
</evidence>
<dbReference type="PANTHER" id="PTHR12526">
    <property type="entry name" value="GLYCOSYLTRANSFERASE"/>
    <property type="match status" value="1"/>
</dbReference>
<dbReference type="CDD" id="cd03801">
    <property type="entry name" value="GT4_PimA-like"/>
    <property type="match status" value="1"/>
</dbReference>
<dbReference type="InterPro" id="IPR001296">
    <property type="entry name" value="Glyco_trans_1"/>
</dbReference>
<gene>
    <name evidence="3" type="ORF">DEACI_0253</name>
    <name evidence="4" type="ORF">DEACI_0910</name>
</gene>
<dbReference type="AlphaFoldDB" id="A0A8S0XUQ0"/>
<name>A0A8S0XUQ0_9FIRM</name>
<evidence type="ECO:0000313" key="4">
    <source>
        <dbReference type="EMBL" id="CEJ06462.1"/>
    </source>
</evidence>
<dbReference type="PANTHER" id="PTHR12526:SF635">
    <property type="entry name" value="GLYCOSYL TRANSFERASE GROUP 1"/>
    <property type="match status" value="1"/>
</dbReference>
<dbReference type="GO" id="GO:0016757">
    <property type="term" value="F:glycosyltransferase activity"/>
    <property type="evidence" value="ECO:0007669"/>
    <property type="project" value="InterPro"/>
</dbReference>
<dbReference type="SUPFAM" id="SSF53756">
    <property type="entry name" value="UDP-Glycosyltransferase/glycogen phosphorylase"/>
    <property type="match status" value="1"/>
</dbReference>
<dbReference type="EMBL" id="CDGJ01000028">
    <property type="protein sequence ID" value="CEJ06462.1"/>
    <property type="molecule type" value="Genomic_DNA"/>
</dbReference>
<accession>A0A8S0XUQ0</accession>
<dbReference type="EMBL" id="LR746496">
    <property type="protein sequence ID" value="CAA7599627.1"/>
    <property type="molecule type" value="Genomic_DNA"/>
</dbReference>
<dbReference type="Gene3D" id="3.40.50.2000">
    <property type="entry name" value="Glycogen Phosphorylase B"/>
    <property type="match status" value="2"/>
</dbReference>
<dbReference type="Pfam" id="PF00534">
    <property type="entry name" value="Glycos_transf_1"/>
    <property type="match status" value="1"/>
</dbReference>
<evidence type="ECO:0000259" key="2">
    <source>
        <dbReference type="Pfam" id="PF13477"/>
    </source>
</evidence>
<keyword evidence="4" id="KW-0808">Transferase</keyword>
<protein>
    <submittedName>
        <fullName evidence="4">Glycosyl transferase group 1</fullName>
    </submittedName>
    <submittedName>
        <fullName evidence="3">Glycosyltransferase subfamily 4-like, N-terminal domain protein</fullName>
    </submittedName>
</protein>
<sequence>MRLCFLGDAGSIHLQRWLTYFVSLGHEVHVVSFRDCPVEGVQVHLLASGREGRLAYVKALTKVRGIVRRINPDILHAHYATSFGLLGIMSQFHPLVVSAWGSDVLVAPVRSYWLRKVVECVLPRADALTSDSLYMSGRMEELLHRVPKRLLTVTMGVSQAWFDGITPADKKPAQILSLRGHQPIYNIDIILKAIPETVRAVPKARLVLAGEGEETPKLKALAASLGIEPFVRFVGQLPHSEVEAYLNESAVMVSVPSSDATAVSLLEAMACGSFPVLSDLPANREWVSDGINGLIVPAKDAAALAGALIRGLRDQGLRERAFERNRKKIRERAIWEDNMAEVQSLYGDLLRLNFNKGGSGA</sequence>
<dbReference type="RefSeq" id="WP_240983409.1">
    <property type="nucleotide sequence ID" value="NZ_CDGJ01000028.1"/>
</dbReference>
<dbReference type="Proteomes" id="UP000836597">
    <property type="component" value="Chromosome"/>
</dbReference>
<keyword evidence="5" id="KW-1185">Reference proteome</keyword>
<feature type="domain" description="Glycosyl transferase family 1" evidence="1">
    <location>
        <begin position="167"/>
        <end position="327"/>
    </location>
</feature>
<dbReference type="InterPro" id="IPR028098">
    <property type="entry name" value="Glyco_trans_4-like_N"/>
</dbReference>
<dbReference type="KEGG" id="aacx:DEACI_0253"/>
<dbReference type="Proteomes" id="UP001071230">
    <property type="component" value="Unassembled WGS sequence"/>
</dbReference>
<organism evidence="3">
    <name type="scientific">Acididesulfobacillus acetoxydans</name>
    <dbReference type="NCBI Taxonomy" id="1561005"/>
    <lineage>
        <taxon>Bacteria</taxon>
        <taxon>Bacillati</taxon>
        <taxon>Bacillota</taxon>
        <taxon>Clostridia</taxon>
        <taxon>Eubacteriales</taxon>
        <taxon>Peptococcaceae</taxon>
        <taxon>Acididesulfobacillus</taxon>
    </lineage>
</organism>
<evidence type="ECO:0000259" key="1">
    <source>
        <dbReference type="Pfam" id="PF00534"/>
    </source>
</evidence>
<feature type="domain" description="Glycosyltransferase subfamily 4-like N-terminal" evidence="2">
    <location>
        <begin position="2"/>
        <end position="132"/>
    </location>
</feature>
<evidence type="ECO:0000313" key="3">
    <source>
        <dbReference type="EMBL" id="CAA7599627.1"/>
    </source>
</evidence>
<reference evidence="4" key="1">
    <citation type="submission" date="2014-11" db="EMBL/GenBank/DDBJ databases">
        <authorList>
            <person name="Hornung B.V."/>
        </authorList>
    </citation>
    <scope>NUCLEOTIDE SEQUENCE</scope>
    <source>
        <strain evidence="4">INE</strain>
    </source>
</reference>
<reference evidence="3" key="2">
    <citation type="submission" date="2020-01" db="EMBL/GenBank/DDBJ databases">
        <authorList>
            <person name="Hornung B."/>
        </authorList>
    </citation>
    <scope>NUCLEOTIDE SEQUENCE</scope>
    <source>
        <strain evidence="3">PacBioINE</strain>
    </source>
</reference>